<reference evidence="1 2" key="1">
    <citation type="submission" date="2020-08" db="EMBL/GenBank/DDBJ databases">
        <title>Adhaeribacter dokdonensis sp. nov., isolated from the rhizosphere of Elymus tsukushiensis, a plant native to the Dokdo Islands, Republic of Korea.</title>
        <authorList>
            <person name="Ghim S.Y."/>
        </authorList>
    </citation>
    <scope>NUCLEOTIDE SEQUENCE [LARGE SCALE GENOMIC DNA]</scope>
    <source>
        <strain evidence="1 2">KUDC8001</strain>
    </source>
</reference>
<dbReference type="EMBL" id="CP055153">
    <property type="protein sequence ID" value="QMU30516.1"/>
    <property type="molecule type" value="Genomic_DNA"/>
</dbReference>
<protein>
    <submittedName>
        <fullName evidence="1">Uncharacterized protein</fullName>
    </submittedName>
</protein>
<keyword evidence="2" id="KW-1185">Reference proteome</keyword>
<sequence>MKEETQQSTTGEELIEEDVPFEFEYDKVKGKPVSIKMKFKFKKKELEDLIKAFDPHKRGPFNHTKDIPSSYFRQVDNATVTLIH</sequence>
<proteinExistence type="predicted"/>
<dbReference type="KEGG" id="add:HUW48_21930"/>
<dbReference type="AlphaFoldDB" id="A0A7L7LCE5"/>
<evidence type="ECO:0000313" key="2">
    <source>
        <dbReference type="Proteomes" id="UP000514509"/>
    </source>
</evidence>
<gene>
    <name evidence="1" type="ORF">HUW48_21930</name>
</gene>
<evidence type="ECO:0000313" key="1">
    <source>
        <dbReference type="EMBL" id="QMU30516.1"/>
    </source>
</evidence>
<accession>A0A7L7LCE5</accession>
<dbReference type="RefSeq" id="WP_182412963.1">
    <property type="nucleotide sequence ID" value="NZ_CP055153.1"/>
</dbReference>
<dbReference type="Proteomes" id="UP000514509">
    <property type="component" value="Chromosome"/>
</dbReference>
<name>A0A7L7LCE5_9BACT</name>
<organism evidence="1 2">
    <name type="scientific">Adhaeribacter radiodurans</name>
    <dbReference type="NCBI Taxonomy" id="2745197"/>
    <lineage>
        <taxon>Bacteria</taxon>
        <taxon>Pseudomonadati</taxon>
        <taxon>Bacteroidota</taxon>
        <taxon>Cytophagia</taxon>
        <taxon>Cytophagales</taxon>
        <taxon>Hymenobacteraceae</taxon>
        <taxon>Adhaeribacter</taxon>
    </lineage>
</organism>